<reference evidence="2 3" key="1">
    <citation type="journal article" date="2014" name="Int. J. Syst. Evol. Microbiol.">
        <title>Complete genome sequence of Corynebacterium casei LMG S-19264T (=DSM 44701T), isolated from a smear-ripened cheese.</title>
        <authorList>
            <consortium name="US DOE Joint Genome Institute (JGI-PGF)"/>
            <person name="Walter F."/>
            <person name="Albersmeier A."/>
            <person name="Kalinowski J."/>
            <person name="Ruckert C."/>
        </authorList>
    </citation>
    <scope>NUCLEOTIDE SEQUENCE [LARGE SCALE GENOMIC DNA]</scope>
    <source>
        <strain evidence="2 3">CGMCC 4.7215</strain>
    </source>
</reference>
<dbReference type="AlphaFoldDB" id="A0ABD5XCC2"/>
<evidence type="ECO:0000313" key="3">
    <source>
        <dbReference type="Proteomes" id="UP001596414"/>
    </source>
</evidence>
<name>A0ABD5XCC2_9EURY</name>
<evidence type="ECO:0000313" key="2">
    <source>
        <dbReference type="EMBL" id="MFC7127497.1"/>
    </source>
</evidence>
<dbReference type="Proteomes" id="UP001596414">
    <property type="component" value="Unassembled WGS sequence"/>
</dbReference>
<feature type="domain" description="DUF58" evidence="1">
    <location>
        <begin position="179"/>
        <end position="277"/>
    </location>
</feature>
<comment type="caution">
    <text evidence="2">The sequence shown here is derived from an EMBL/GenBank/DDBJ whole genome shotgun (WGS) entry which is preliminary data.</text>
</comment>
<organism evidence="2 3">
    <name type="scientific">Halovenus rubra</name>
    <dbReference type="NCBI Taxonomy" id="869890"/>
    <lineage>
        <taxon>Archaea</taxon>
        <taxon>Methanobacteriati</taxon>
        <taxon>Methanobacteriota</taxon>
        <taxon>Stenosarchaea group</taxon>
        <taxon>Halobacteria</taxon>
        <taxon>Halobacteriales</taxon>
        <taxon>Haloarculaceae</taxon>
        <taxon>Halovenus</taxon>
    </lineage>
</organism>
<gene>
    <name evidence="2" type="ORF">ACFQJ7_15985</name>
</gene>
<dbReference type="RefSeq" id="WP_267639087.1">
    <property type="nucleotide sequence ID" value="NZ_JAODIY010000048.1"/>
</dbReference>
<sequence length="335" mass="36149">MKLTRRGRVAVMMVLLAVGMGLVSGARALNAIAAPTLTALVVSAVLVYRREPPTASLSSVEPGFPGEERSLSVALTGTGLSTVSLSLPERVNGDTAEQEVTLPQSVSYNLELGGRGVHQIGPPTLSLRGPLGLLERDVSVEGTTEVTVFPQRYSVENESMLARLFADELEAERQEFDRLREYRPGDPLRHIHWKSSAKHDTFLVTEFDPATRDETVSIVGTAPQAEVDRMARLAATIADLAFDAGYKIELATPSGHVPPGAGDAHRENILQLLAKTKRGNLTALGNEEVDVEITYAKRELIARLGAQEFTIPQLLERIGAHVDGESTTPESEVAQ</sequence>
<protein>
    <submittedName>
        <fullName evidence="2">DUF58 domain-containing protein</fullName>
    </submittedName>
</protein>
<dbReference type="PANTHER" id="PTHR34351">
    <property type="entry name" value="SLR1927 PROTEIN-RELATED"/>
    <property type="match status" value="1"/>
</dbReference>
<evidence type="ECO:0000259" key="1">
    <source>
        <dbReference type="Pfam" id="PF01882"/>
    </source>
</evidence>
<dbReference type="InterPro" id="IPR002881">
    <property type="entry name" value="DUF58"/>
</dbReference>
<dbReference type="Pfam" id="PF01882">
    <property type="entry name" value="DUF58"/>
    <property type="match status" value="1"/>
</dbReference>
<accession>A0ABD5XCC2</accession>
<dbReference type="EMBL" id="JBHSZQ010000050">
    <property type="protein sequence ID" value="MFC7127497.1"/>
    <property type="molecule type" value="Genomic_DNA"/>
</dbReference>
<proteinExistence type="predicted"/>
<dbReference type="PANTHER" id="PTHR34351:SF1">
    <property type="entry name" value="SLR1927 PROTEIN"/>
    <property type="match status" value="1"/>
</dbReference>